<dbReference type="PANTHER" id="PTHR43685">
    <property type="entry name" value="GLYCOSYLTRANSFERASE"/>
    <property type="match status" value="1"/>
</dbReference>
<feature type="transmembrane region" description="Helical" evidence="1">
    <location>
        <begin position="351"/>
        <end position="368"/>
    </location>
</feature>
<dbReference type="Gene3D" id="3.90.550.10">
    <property type="entry name" value="Spore Coat Polysaccharide Biosynthesis Protein SpsA, Chain A"/>
    <property type="match status" value="1"/>
</dbReference>
<sequence length="385" mass="43676">MTIDNTTIVISCILLLFALTSGLFNVFLKKPKAGLTGKSEPQTDTDTVCRPGFSVVMSVHDNCAEIRKNLPLILSQQYNGEFEVIVVDESSTDDTGDILKQLKSEYPNLYVTFIPASSHYLSRRKLALTLGIKAAKHEWIILTDADCRPAGNMWLESIAEHCDKDADIILGNTVYTHETQSSLRFMRMYEVFSQIKATQNGNACCYTGNNLAIRKSVFFRHNGFLKNLKYLRGEYEYMVNEYATATNTRTDINPEALVIQDEPYRKKWINAQLFHIHTMKHIGRCTAYRLRTATDTAMLHTNTILQLTAAAISAATSQWIVLSAAVSALLLAAAVRTISVKKAARLMGEDFNTFAVPFLYWSMLWRRLRLSITYRMSDKYDFIRK</sequence>
<dbReference type="RefSeq" id="WP_172273787.1">
    <property type="nucleotide sequence ID" value="NZ_CASGMU010000002.1"/>
</dbReference>
<keyword evidence="1" id="KW-1133">Transmembrane helix</keyword>
<evidence type="ECO:0000313" key="4">
    <source>
        <dbReference type="Proteomes" id="UP000714420"/>
    </source>
</evidence>
<reference evidence="3 4" key="1">
    <citation type="submission" date="2020-05" db="EMBL/GenBank/DDBJ databases">
        <title>Distinct polysaccharide utilization as determinants for interspecies competition between intestinal Prevotella spp.</title>
        <authorList>
            <person name="Galvez E.J.C."/>
            <person name="Iljazovic A."/>
            <person name="Strowig T."/>
        </authorList>
    </citation>
    <scope>NUCLEOTIDE SEQUENCE [LARGE SCALE GENOMIC DNA]</scope>
    <source>
        <strain evidence="3 4">PMUR</strain>
    </source>
</reference>
<evidence type="ECO:0000256" key="1">
    <source>
        <dbReference type="SAM" id="Phobius"/>
    </source>
</evidence>
<keyword evidence="4" id="KW-1185">Reference proteome</keyword>
<protein>
    <submittedName>
        <fullName evidence="3">Glycosyltransferase</fullName>
    </submittedName>
</protein>
<dbReference type="Pfam" id="PF00535">
    <property type="entry name" value="Glycos_transf_2"/>
    <property type="match status" value="1"/>
</dbReference>
<feature type="domain" description="Glycosyltransferase 2-like" evidence="2">
    <location>
        <begin position="54"/>
        <end position="218"/>
    </location>
</feature>
<dbReference type="SUPFAM" id="SSF53448">
    <property type="entry name" value="Nucleotide-diphospho-sugar transferases"/>
    <property type="match status" value="1"/>
</dbReference>
<dbReference type="PANTHER" id="PTHR43685:SF2">
    <property type="entry name" value="GLYCOSYLTRANSFERASE 2-LIKE DOMAIN-CONTAINING PROTEIN"/>
    <property type="match status" value="1"/>
</dbReference>
<accession>A0ABX2AJR1</accession>
<proteinExistence type="predicted"/>
<keyword evidence="1" id="KW-0472">Membrane</keyword>
<keyword evidence="1" id="KW-0812">Transmembrane</keyword>
<feature type="transmembrane region" description="Helical" evidence="1">
    <location>
        <begin position="319"/>
        <end position="339"/>
    </location>
</feature>
<dbReference type="InterPro" id="IPR050834">
    <property type="entry name" value="Glycosyltransf_2"/>
</dbReference>
<feature type="transmembrane region" description="Helical" evidence="1">
    <location>
        <begin position="6"/>
        <end position="28"/>
    </location>
</feature>
<dbReference type="Proteomes" id="UP000714420">
    <property type="component" value="Unassembled WGS sequence"/>
</dbReference>
<dbReference type="EMBL" id="JABKKF010000002">
    <property type="protein sequence ID" value="NPD91386.1"/>
    <property type="molecule type" value="Genomic_DNA"/>
</dbReference>
<gene>
    <name evidence="3" type="ORF">HPS56_03305</name>
</gene>
<name>A0ABX2AJR1_9BACT</name>
<evidence type="ECO:0000313" key="3">
    <source>
        <dbReference type="EMBL" id="NPD91386.1"/>
    </source>
</evidence>
<dbReference type="InterPro" id="IPR029044">
    <property type="entry name" value="Nucleotide-diphossugar_trans"/>
</dbReference>
<evidence type="ECO:0000259" key="2">
    <source>
        <dbReference type="Pfam" id="PF00535"/>
    </source>
</evidence>
<organism evidence="3 4">
    <name type="scientific">Xylanibacter muris</name>
    <dbReference type="NCBI Taxonomy" id="2736290"/>
    <lineage>
        <taxon>Bacteria</taxon>
        <taxon>Pseudomonadati</taxon>
        <taxon>Bacteroidota</taxon>
        <taxon>Bacteroidia</taxon>
        <taxon>Bacteroidales</taxon>
        <taxon>Prevotellaceae</taxon>
        <taxon>Xylanibacter</taxon>
    </lineage>
</organism>
<comment type="caution">
    <text evidence="3">The sequence shown here is derived from an EMBL/GenBank/DDBJ whole genome shotgun (WGS) entry which is preliminary data.</text>
</comment>
<dbReference type="InterPro" id="IPR001173">
    <property type="entry name" value="Glyco_trans_2-like"/>
</dbReference>